<keyword evidence="3" id="KW-0255">Endonuclease</keyword>
<protein>
    <submittedName>
        <fullName evidence="3">Endonuclease/exonuclease/phosphatase family protein</fullName>
    </submittedName>
</protein>
<feature type="region of interest" description="Disordered" evidence="1">
    <location>
        <begin position="234"/>
        <end position="261"/>
    </location>
</feature>
<organism evidence="3 4">
    <name type="scientific">Celeribacter arenosi</name>
    <dbReference type="NCBI Taxonomy" id="792649"/>
    <lineage>
        <taxon>Bacteria</taxon>
        <taxon>Pseudomonadati</taxon>
        <taxon>Pseudomonadota</taxon>
        <taxon>Alphaproteobacteria</taxon>
        <taxon>Rhodobacterales</taxon>
        <taxon>Roseobacteraceae</taxon>
        <taxon>Celeribacter</taxon>
    </lineage>
</organism>
<dbReference type="Gene3D" id="3.60.10.10">
    <property type="entry name" value="Endonuclease/exonuclease/phosphatase"/>
    <property type="match status" value="1"/>
</dbReference>
<accession>A0ABP7JYX4</accession>
<keyword evidence="3" id="KW-0540">Nuclease</keyword>
<proteinExistence type="predicted"/>
<name>A0ABP7JYX4_9RHOB</name>
<evidence type="ECO:0000259" key="2">
    <source>
        <dbReference type="Pfam" id="PF03372"/>
    </source>
</evidence>
<feature type="domain" description="Endonuclease/exonuclease/phosphatase" evidence="2">
    <location>
        <begin position="12"/>
        <end position="289"/>
    </location>
</feature>
<comment type="caution">
    <text evidence="3">The sequence shown here is derived from an EMBL/GenBank/DDBJ whole genome shotgun (WGS) entry which is preliminary data.</text>
</comment>
<dbReference type="RefSeq" id="WP_344843829.1">
    <property type="nucleotide sequence ID" value="NZ_BAABDF010000003.1"/>
</dbReference>
<dbReference type="Proteomes" id="UP001399917">
    <property type="component" value="Unassembled WGS sequence"/>
</dbReference>
<evidence type="ECO:0000313" key="4">
    <source>
        <dbReference type="Proteomes" id="UP001399917"/>
    </source>
</evidence>
<dbReference type="InterPro" id="IPR036691">
    <property type="entry name" value="Endo/exonu/phosph_ase_sf"/>
</dbReference>
<dbReference type="GO" id="GO:0004519">
    <property type="term" value="F:endonuclease activity"/>
    <property type="evidence" value="ECO:0007669"/>
    <property type="project" value="UniProtKB-KW"/>
</dbReference>
<keyword evidence="3" id="KW-0378">Hydrolase</keyword>
<keyword evidence="4" id="KW-1185">Reference proteome</keyword>
<evidence type="ECO:0000313" key="3">
    <source>
        <dbReference type="EMBL" id="GAA3859826.1"/>
    </source>
</evidence>
<gene>
    <name evidence="3" type="ORF">GCM10022404_08290</name>
</gene>
<feature type="compositionally biased region" description="Basic and acidic residues" evidence="1">
    <location>
        <begin position="240"/>
        <end position="252"/>
    </location>
</feature>
<sequence length="308" mass="33138">MLLRDIRKGDVPDVVAALEMIEAAAPDILLLTGFDTDYDGLTAAAFAQAAGFDHVYSRIANSGAATGRDLDKDGRLGEPEDAQAYGDFTGQRGMVLLSNLPVDVDASRHFDDLLWKDFAQATIPEGFFDAGDLDILRLSTAGHWDVAVTWQGAPLHVLAFAASAPVFDGDEDRNGRRNADEIALWRAYMSGDLGPAPAGEVVVVGNANLDPLDGDGQHDAIRELLADPRLQDPMPAAVRDMPEPNPEHRGDPTLDTADWSDPMPGNLRVSYVLPAASLSVLDAGLMWSPSGEGEVRFRHAIVWTDLAR</sequence>
<reference evidence="4" key="1">
    <citation type="journal article" date="2019" name="Int. J. Syst. Evol. Microbiol.">
        <title>The Global Catalogue of Microorganisms (GCM) 10K type strain sequencing project: providing services to taxonomists for standard genome sequencing and annotation.</title>
        <authorList>
            <consortium name="The Broad Institute Genomics Platform"/>
            <consortium name="The Broad Institute Genome Sequencing Center for Infectious Disease"/>
            <person name="Wu L."/>
            <person name="Ma J."/>
        </authorList>
    </citation>
    <scope>NUCLEOTIDE SEQUENCE [LARGE SCALE GENOMIC DNA]</scope>
    <source>
        <strain evidence="4">JCM 17190</strain>
    </source>
</reference>
<dbReference type="EMBL" id="BAABDF010000003">
    <property type="protein sequence ID" value="GAA3859826.1"/>
    <property type="molecule type" value="Genomic_DNA"/>
</dbReference>
<evidence type="ECO:0000256" key="1">
    <source>
        <dbReference type="SAM" id="MobiDB-lite"/>
    </source>
</evidence>
<dbReference type="Pfam" id="PF03372">
    <property type="entry name" value="Exo_endo_phos"/>
    <property type="match status" value="1"/>
</dbReference>
<dbReference type="InterPro" id="IPR005135">
    <property type="entry name" value="Endo/exonuclease/phosphatase"/>
</dbReference>